<evidence type="ECO:0000256" key="9">
    <source>
        <dbReference type="ARBA" id="ARBA00023295"/>
    </source>
</evidence>
<evidence type="ECO:0000256" key="2">
    <source>
        <dbReference type="ARBA" id="ARBA00004613"/>
    </source>
</evidence>
<dbReference type="InterPro" id="IPR008979">
    <property type="entry name" value="Galactose-bd-like_sf"/>
</dbReference>
<reference evidence="17 18" key="1">
    <citation type="submission" date="2017-01" db="EMBL/GenBank/DDBJ databases">
        <title>Genome analysis of Paenibacillus selenitrireducens ES3-24.</title>
        <authorList>
            <person name="Xu D."/>
            <person name="Yao R."/>
            <person name="Zheng S."/>
        </authorList>
    </citation>
    <scope>NUCLEOTIDE SEQUENCE [LARGE SCALE GENOMIC DNA]</scope>
    <source>
        <strain evidence="17 18">ES3-24</strain>
    </source>
</reference>
<comment type="pathway">
    <text evidence="3">Glycan metabolism; N-glycan degradation.</text>
</comment>
<dbReference type="InterPro" id="IPR036156">
    <property type="entry name" value="Beta-gal/glucu_dom_sf"/>
</dbReference>
<evidence type="ECO:0000256" key="1">
    <source>
        <dbReference type="ARBA" id="ARBA00000829"/>
    </source>
</evidence>
<dbReference type="PANTHER" id="PTHR43730:SF1">
    <property type="entry name" value="BETA-MANNOSIDASE"/>
    <property type="match status" value="1"/>
</dbReference>
<comment type="subcellular location">
    <subcellularLocation>
        <location evidence="2">Secreted</location>
    </subcellularLocation>
</comment>
<dbReference type="InterPro" id="IPR041625">
    <property type="entry name" value="Beta-mannosidase_Ig"/>
</dbReference>
<dbReference type="InterPro" id="IPR054593">
    <property type="entry name" value="Beta-mannosidase-like_N2"/>
</dbReference>
<keyword evidence="9" id="KW-0326">Glycosidase</keyword>
<dbReference type="Gene3D" id="3.20.20.80">
    <property type="entry name" value="Glycosidases"/>
    <property type="match status" value="1"/>
</dbReference>
<comment type="catalytic activity">
    <reaction evidence="1">
        <text>Hydrolysis of terminal, non-reducing beta-D-mannose residues in beta-D-mannosides.</text>
        <dbReference type="EC" id="3.2.1.25"/>
    </reaction>
</comment>
<evidence type="ECO:0000256" key="6">
    <source>
        <dbReference type="ARBA" id="ARBA00022525"/>
    </source>
</evidence>
<keyword evidence="6" id="KW-0964">Secreted</keyword>
<dbReference type="InterPro" id="IPR013783">
    <property type="entry name" value="Ig-like_fold"/>
</dbReference>
<evidence type="ECO:0000313" key="17">
    <source>
        <dbReference type="EMBL" id="OPA74235.1"/>
    </source>
</evidence>
<accession>A0A1T2X343</accession>
<proteinExistence type="inferred from homology"/>
<dbReference type="Gene3D" id="2.60.120.260">
    <property type="entry name" value="Galactose-binding domain-like"/>
    <property type="match status" value="1"/>
</dbReference>
<dbReference type="SUPFAM" id="SSF49785">
    <property type="entry name" value="Galactose-binding domain-like"/>
    <property type="match status" value="1"/>
</dbReference>
<evidence type="ECO:0000256" key="12">
    <source>
        <dbReference type="ARBA" id="ARBA00041614"/>
    </source>
</evidence>
<evidence type="ECO:0000256" key="5">
    <source>
        <dbReference type="ARBA" id="ARBA00012754"/>
    </source>
</evidence>
<dbReference type="SUPFAM" id="SSF51445">
    <property type="entry name" value="(Trans)glycosidases"/>
    <property type="match status" value="1"/>
</dbReference>
<feature type="domain" description="Glycoside hydrolase family 2 immunoglobulin-like beta-sandwich" evidence="13">
    <location>
        <begin position="188"/>
        <end position="292"/>
    </location>
</feature>
<evidence type="ECO:0000256" key="3">
    <source>
        <dbReference type="ARBA" id="ARBA00004740"/>
    </source>
</evidence>
<dbReference type="GO" id="GO:0005576">
    <property type="term" value="C:extracellular region"/>
    <property type="evidence" value="ECO:0007669"/>
    <property type="project" value="UniProtKB-SubCell"/>
</dbReference>
<dbReference type="EC" id="3.2.1.25" evidence="5"/>
<comment type="subunit">
    <text evidence="4">Homodimer.</text>
</comment>
<evidence type="ECO:0000256" key="11">
    <source>
        <dbReference type="ARBA" id="ARBA00041069"/>
    </source>
</evidence>
<keyword evidence="8" id="KW-0325">Glycoprotein</keyword>
<evidence type="ECO:0000256" key="7">
    <source>
        <dbReference type="ARBA" id="ARBA00022801"/>
    </source>
</evidence>
<keyword evidence="7 17" id="KW-0378">Hydrolase</keyword>
<dbReference type="InterPro" id="IPR050887">
    <property type="entry name" value="Beta-mannosidase_GH2"/>
</dbReference>
<protein>
    <recommendedName>
        <fullName evidence="11">Beta-mannosidase B</fullName>
        <ecNumber evidence="5">3.2.1.25</ecNumber>
    </recommendedName>
    <alternativeName>
        <fullName evidence="12">Mannanase B</fullName>
    </alternativeName>
</protein>
<comment type="similarity">
    <text evidence="10">Belongs to the glycosyl hydrolase 2 family. Beta-mannosidase B subfamily.</text>
</comment>
<dbReference type="FunFam" id="3.20.20.80:FF:000050">
    <property type="entry name" value="Beta-mannosidase B"/>
    <property type="match status" value="1"/>
</dbReference>
<dbReference type="AlphaFoldDB" id="A0A1T2X343"/>
<evidence type="ECO:0000256" key="4">
    <source>
        <dbReference type="ARBA" id="ARBA00011738"/>
    </source>
</evidence>
<dbReference type="GO" id="GO:0006516">
    <property type="term" value="P:glycoprotein catabolic process"/>
    <property type="evidence" value="ECO:0007669"/>
    <property type="project" value="TreeGrafter"/>
</dbReference>
<dbReference type="EMBL" id="MSZX01000011">
    <property type="protein sequence ID" value="OPA74235.1"/>
    <property type="molecule type" value="Genomic_DNA"/>
</dbReference>
<dbReference type="OrthoDB" id="9801077at2"/>
<organism evidence="17 18">
    <name type="scientific">Paenibacillus selenitireducens</name>
    <dbReference type="NCBI Taxonomy" id="1324314"/>
    <lineage>
        <taxon>Bacteria</taxon>
        <taxon>Bacillati</taxon>
        <taxon>Bacillota</taxon>
        <taxon>Bacilli</taxon>
        <taxon>Bacillales</taxon>
        <taxon>Paenibacillaceae</taxon>
        <taxon>Paenibacillus</taxon>
    </lineage>
</organism>
<comment type="caution">
    <text evidence="17">The sequence shown here is derived from an EMBL/GenBank/DDBJ whole genome shotgun (WGS) entry which is preliminary data.</text>
</comment>
<dbReference type="STRING" id="1324314.BVG16_24210"/>
<dbReference type="InterPro" id="IPR041447">
    <property type="entry name" value="Mannosidase_ig"/>
</dbReference>
<sequence>MVELKLEGKWKMKALSETDWYEASVPGSVMNDLLNAKVIEDPFYRDNEDKYLPLAQNDYEYVHTFTVDPELLGSDRLELRCEGLDTLAEVEVNGQLLGRTDNMHRTYLFDVKRLLKAGQNDMRIVFRSPVQYVTAKHDEQKLWGIDCTVDGYPHLRKAHYMFGWDWGPKIPDAGIWRSISLQGYSHGRLEDVYVTQQHDNGRVTLRVRNRIEQWNAAAEYAIEAVLTSPNGEEAAKSIRPVSATEEWIELEVAYPQLWWPNGYGDQPLYRLEIRLLAGGEAIDQESMNIGLRTIRIRREPDEWGESFEFEINGMSIFSMGANYIPEDNLISRSTRDRTEQLLRDCVEANFNMIRVWGGGFYPNDDFFDLCDRYGLIVWQDFMFACGVYRMTPEFTESIAKEAEDNIRRIRHHACLGLWCGNNEMEEGWAHWGFPKTAQLRTDYIKQFEFLLPDLVSKHDPERYYWPSSPSSGGSFDDPNDQNRGDVHYWEVWHSQKPFTEYRNYHFRFASEYGFQSFPSLKTVESYTLPEDRNIFSYIMEKHQKNGAANGKILYYLSEYLKYPKDFDSLLYASQILQAEAIKYGVEHWRRHRGRCMGSLYWQLNDCWPVASWSSIDSFGRWKALHYFAKKFYTPVLLSACEGESDVSLHVTNDRTGVFQGRVEWQLRDHQEHVLASGGQEVEVAPLTASMIEQLDFQAELAGEARRRVYLEYSLIEHGEKTETGTILFTKPKHFEFLDPHITADVEEREEAFILHLHAVAFAKYVELDLIGADAKFSDNYFDVSAGSIKQVVVRKEDMSKALDLQQFKQALQIRSVVDLESKNTIS</sequence>
<dbReference type="Gene3D" id="2.60.40.10">
    <property type="entry name" value="Immunoglobulins"/>
    <property type="match status" value="3"/>
</dbReference>
<evidence type="ECO:0000256" key="10">
    <source>
        <dbReference type="ARBA" id="ARBA00038429"/>
    </source>
</evidence>
<evidence type="ECO:0000259" key="16">
    <source>
        <dbReference type="Pfam" id="PF22666"/>
    </source>
</evidence>
<name>A0A1T2X343_9BACL</name>
<dbReference type="Pfam" id="PF22666">
    <property type="entry name" value="Glyco_hydro_2_N2"/>
    <property type="match status" value="1"/>
</dbReference>
<dbReference type="SUPFAM" id="SSF49303">
    <property type="entry name" value="beta-Galactosidase/glucuronidase domain"/>
    <property type="match status" value="2"/>
</dbReference>
<dbReference type="Pfam" id="PF00703">
    <property type="entry name" value="Glyco_hydro_2"/>
    <property type="match status" value="1"/>
</dbReference>
<evidence type="ECO:0000256" key="8">
    <source>
        <dbReference type="ARBA" id="ARBA00023180"/>
    </source>
</evidence>
<dbReference type="InterPro" id="IPR006102">
    <property type="entry name" value="Ig-like_GH2"/>
</dbReference>
<evidence type="ECO:0000259" key="15">
    <source>
        <dbReference type="Pfam" id="PF17786"/>
    </source>
</evidence>
<evidence type="ECO:0000313" key="18">
    <source>
        <dbReference type="Proteomes" id="UP000190188"/>
    </source>
</evidence>
<feature type="domain" description="Beta-mannosidase Ig-fold" evidence="14">
    <location>
        <begin position="737"/>
        <end position="818"/>
    </location>
</feature>
<dbReference type="Proteomes" id="UP000190188">
    <property type="component" value="Unassembled WGS sequence"/>
</dbReference>
<gene>
    <name evidence="17" type="ORF">BVG16_24210</name>
</gene>
<dbReference type="RefSeq" id="WP_144027479.1">
    <property type="nucleotide sequence ID" value="NZ_MSZX01000011.1"/>
</dbReference>
<feature type="domain" description="Beta-mannosidase-like galactose-binding" evidence="16">
    <location>
        <begin position="10"/>
        <end position="177"/>
    </location>
</feature>
<keyword evidence="18" id="KW-1185">Reference proteome</keyword>
<dbReference type="GO" id="GO:0004567">
    <property type="term" value="F:beta-mannosidase activity"/>
    <property type="evidence" value="ECO:0007669"/>
    <property type="project" value="UniProtKB-EC"/>
</dbReference>
<evidence type="ECO:0000259" key="14">
    <source>
        <dbReference type="Pfam" id="PF17753"/>
    </source>
</evidence>
<dbReference type="GO" id="GO:0005975">
    <property type="term" value="P:carbohydrate metabolic process"/>
    <property type="evidence" value="ECO:0007669"/>
    <property type="project" value="InterPro"/>
</dbReference>
<dbReference type="PANTHER" id="PTHR43730">
    <property type="entry name" value="BETA-MANNOSIDASE"/>
    <property type="match status" value="1"/>
</dbReference>
<dbReference type="Pfam" id="PF17753">
    <property type="entry name" value="Ig_mannosidase"/>
    <property type="match status" value="1"/>
</dbReference>
<evidence type="ECO:0000259" key="13">
    <source>
        <dbReference type="Pfam" id="PF00703"/>
    </source>
</evidence>
<dbReference type="InterPro" id="IPR017853">
    <property type="entry name" value="GH"/>
</dbReference>
<feature type="domain" description="Mannosidase Ig/CBM-like" evidence="15">
    <location>
        <begin position="645"/>
        <end position="733"/>
    </location>
</feature>
<dbReference type="Pfam" id="PF17786">
    <property type="entry name" value="Mannosidase_ig"/>
    <property type="match status" value="1"/>
</dbReference>